<dbReference type="Pfam" id="PF01926">
    <property type="entry name" value="MMR_HSR1"/>
    <property type="match status" value="1"/>
</dbReference>
<evidence type="ECO:0000313" key="12">
    <source>
        <dbReference type="Proteomes" id="UP000225706"/>
    </source>
</evidence>
<keyword evidence="12" id="KW-1185">Reference proteome</keyword>
<dbReference type="PROSITE" id="PS50221">
    <property type="entry name" value="GAIN_B"/>
    <property type="match status" value="1"/>
</dbReference>
<feature type="region of interest" description="Disordered" evidence="7">
    <location>
        <begin position="632"/>
        <end position="738"/>
    </location>
</feature>
<dbReference type="Gene3D" id="3.40.50.300">
    <property type="entry name" value="P-loop containing nucleotide triphosphate hydrolases"/>
    <property type="match status" value="1"/>
</dbReference>
<dbReference type="OrthoDB" id="8954335at2759"/>
<feature type="domain" description="GAIN-B" evidence="9">
    <location>
        <begin position="213"/>
        <end position="390"/>
    </location>
</feature>
<feature type="compositionally biased region" description="Low complexity" evidence="7">
    <location>
        <begin position="671"/>
        <end position="688"/>
    </location>
</feature>
<dbReference type="SMART" id="SM00303">
    <property type="entry name" value="GPS"/>
    <property type="match status" value="1"/>
</dbReference>
<dbReference type="Pfam" id="PF16489">
    <property type="entry name" value="GAIN"/>
    <property type="match status" value="1"/>
</dbReference>
<protein>
    <submittedName>
        <fullName evidence="11">Latrophilin-3</fullName>
    </submittedName>
</protein>
<dbReference type="InterPro" id="IPR000832">
    <property type="entry name" value="GPCR_2_secretin-like"/>
</dbReference>
<dbReference type="GO" id="GO:0005525">
    <property type="term" value="F:GTP binding"/>
    <property type="evidence" value="ECO:0007669"/>
    <property type="project" value="InterPro"/>
</dbReference>
<dbReference type="PANTHER" id="PTHR32046:SF14">
    <property type="match status" value="1"/>
</dbReference>
<evidence type="ECO:0000256" key="8">
    <source>
        <dbReference type="SAM" id="Phobius"/>
    </source>
</evidence>
<reference evidence="12" key="1">
    <citation type="journal article" date="2017" name="bioRxiv">
        <title>Comparative analysis of the genomes of Stylophora pistillata and Acropora digitifera provides evidence for extensive differences between species of corals.</title>
        <authorList>
            <person name="Voolstra C.R."/>
            <person name="Li Y."/>
            <person name="Liew Y.J."/>
            <person name="Baumgarten S."/>
            <person name="Zoccola D."/>
            <person name="Flot J.-F."/>
            <person name="Tambutte S."/>
            <person name="Allemand D."/>
            <person name="Aranda M."/>
        </authorList>
    </citation>
    <scope>NUCLEOTIDE SEQUENCE [LARGE SCALE GENOMIC DNA]</scope>
</reference>
<keyword evidence="6" id="KW-1015">Disulfide bond</keyword>
<comment type="caution">
    <text evidence="11">The sequence shown here is derived from an EMBL/GenBank/DDBJ whole genome shotgun (WGS) entry which is preliminary data.</text>
</comment>
<evidence type="ECO:0000256" key="1">
    <source>
        <dbReference type="ARBA" id="ARBA00004651"/>
    </source>
</evidence>
<dbReference type="Gene3D" id="1.20.1070.10">
    <property type="entry name" value="Rhodopsin 7-helix transmembrane proteins"/>
    <property type="match status" value="1"/>
</dbReference>
<proteinExistence type="predicted"/>
<dbReference type="CDD" id="cd00882">
    <property type="entry name" value="Ras_like_GTPase"/>
    <property type="match status" value="1"/>
</dbReference>
<keyword evidence="4 8" id="KW-1133">Transmembrane helix</keyword>
<keyword evidence="3 8" id="KW-0812">Transmembrane</keyword>
<dbReference type="Pfam" id="PF01391">
    <property type="entry name" value="Collagen"/>
    <property type="match status" value="1"/>
</dbReference>
<dbReference type="SUPFAM" id="SSF52540">
    <property type="entry name" value="P-loop containing nucleoside triphosphate hydrolases"/>
    <property type="match status" value="1"/>
</dbReference>
<dbReference type="InterPro" id="IPR017981">
    <property type="entry name" value="GPCR_2-like_7TM"/>
</dbReference>
<feature type="compositionally biased region" description="Low complexity" evidence="7">
    <location>
        <begin position="655"/>
        <end position="664"/>
    </location>
</feature>
<dbReference type="Pfam" id="PF00002">
    <property type="entry name" value="7tm_2"/>
    <property type="match status" value="1"/>
</dbReference>
<dbReference type="PRINTS" id="PR00249">
    <property type="entry name" value="GPCRSECRETIN"/>
</dbReference>
<feature type="compositionally biased region" description="Polar residues" evidence="7">
    <location>
        <begin position="701"/>
        <end position="710"/>
    </location>
</feature>
<dbReference type="InterPro" id="IPR008160">
    <property type="entry name" value="Collagen"/>
</dbReference>
<feature type="compositionally biased region" description="Basic and acidic residues" evidence="7">
    <location>
        <begin position="711"/>
        <end position="724"/>
    </location>
</feature>
<evidence type="ECO:0000256" key="5">
    <source>
        <dbReference type="ARBA" id="ARBA00023136"/>
    </source>
</evidence>
<feature type="transmembrane region" description="Helical" evidence="8">
    <location>
        <begin position="514"/>
        <end position="536"/>
    </location>
</feature>
<feature type="transmembrane region" description="Helical" evidence="8">
    <location>
        <begin position="401"/>
        <end position="420"/>
    </location>
</feature>
<dbReference type="PANTHER" id="PTHR32046">
    <property type="entry name" value="G DOMAIN-CONTAINING PROTEIN"/>
    <property type="match status" value="1"/>
</dbReference>
<dbReference type="InterPro" id="IPR032471">
    <property type="entry name" value="AGRL2-4_GAIN_subdom_A"/>
</dbReference>
<dbReference type="InterPro" id="IPR006073">
    <property type="entry name" value="GTP-bd"/>
</dbReference>
<dbReference type="InterPro" id="IPR057244">
    <property type="entry name" value="GAIN_B"/>
</dbReference>
<evidence type="ECO:0000313" key="11">
    <source>
        <dbReference type="EMBL" id="PFX22220.1"/>
    </source>
</evidence>
<evidence type="ECO:0000256" key="6">
    <source>
        <dbReference type="ARBA" id="ARBA00023157"/>
    </source>
</evidence>
<sequence length="1461" mass="164723">MVYRISSDSCQTADWERSLDFTPGWSVCPRNNTYLKGFWRSEKKTGDERVGRLERGSCCDAVEPRYTGQPSKCVNKDWSRTLNGNYTWALCPPGFYMNGIRTGLHNHHKAFLNHIDEAQCCHPKDHPSSYEDCYDEDVAKKFNRKGWSKCQGKGYYMTGFYKSSCDELNCIDKFRCCKMKNGQPNGISDLQQEVDAIITSGSKSTKISTVITSFFNLTRPENEIKLNLSELSSSVNVLAQLVRYNLMKNNSAIGTTSDQQNIVKVASNLLDEENTNTWLLLQEKRGNITDILLQTMDDFGSQVNSNLGNSTDKLELLSENIALRVDRLNPKRKGPHLIGQCVFWEIGQSQRTWLTRGCVRVDRESNSRVTTCECDHLTIFAVLVNNKPAERQEILTSKKKWFYALGWGAPIPIVAISLAVSGTKSYAANNCWLTGERWLIYWAFVAPVAVILVSNSVLLMFLLRRIMTATKAKNNRTPAKHVKDWLRRFAMLLPILGVTWSFGFLTFITSTVVFHYIFTILNAFQGVFIFVSFCILDDSVKNPLISMLCKKSATLHETVNLVTDQKAGRQRSPTEIAHQLTIMNLSSAIMLILLILPLITLCNGTSNKSSKPVDIRPASQCCCGQSGTNGIPGMHGMAGPPGAPGRDGRDGTKGKSGSPGNSGPQGPPGPQGSKGSKGKPGVQGPKGQKGQRGEKGESGNPGATQLSSHMNWKECTWKRGDGKDSGVIQVQETGPPASRPIREEEAIILFVLANNDFCGNVFETQAEKKKQWKRKAELVDLCEKAAEMKQAKLENTVKDYNKLLEEKLQTEDGKLLDPKTLTAWTNNFSDIPEFTFGNLCSYRVEESSSSKSCNSLEKIMLNIQFGSREFNLPYALTKTIGEMFPARQQQKASAMGPGAPLRLAEALLYTSDELENGSPSVYKLHMREEMRPKDMIARQSIGKPCRIGRGEAEKVFMVVGATGAGKSTLINGMANYLLGVEWKDEFRFKLITDESKVSQAHSQTQGITAYTFHPMRGSLVPYAFTIIDTPGFGGTEGLKRDKKITEQIKEFFSIPPPDGIDHLDGIGFVVQSSQARLTQTQKYIFDSILSIFGNDVSRNIFMMITFSDGQRPPVLEAVKEANIPNYSEKFFKFNNSALFAENNESGEVGFDELFWKMGSVSFQKFFLEFPKAESVSLRLTKEVLKEREEPHVLVEGLNIQITVGLNKLEEIRQEEIVIQQREKEIETNKDFTYSVDLVKPFHISLEGTGRHTTTCGPCHKTCHSNCRIIDDANKFYCWAMNEEGRCRICPRNCLWSEHKNLPYLIEYRTVTETRTAEDLKKKYHKAVKEKATSEQKMRAIEESLQKVHVEVLTMIKRAQQSLRRLDEIALKPNPLTQVEYLELLIESEKMDAKPGWKQRVKYLEVTKRHAEMLSKVKDERETQKLIKQLSRDVDVSEEQTRDFLKNLSLGQDKWCSRFKFW</sequence>
<dbReference type="STRING" id="50429.A0A2B4S083"/>
<dbReference type="GO" id="GO:0005886">
    <property type="term" value="C:plasma membrane"/>
    <property type="evidence" value="ECO:0007669"/>
    <property type="project" value="UniProtKB-SubCell"/>
</dbReference>
<feature type="transmembrane region" description="Helical" evidence="8">
    <location>
        <begin position="485"/>
        <end position="508"/>
    </location>
</feature>
<comment type="subcellular location">
    <subcellularLocation>
        <location evidence="1">Cell membrane</location>
        <topology evidence="1">Multi-pass membrane protein</topology>
    </subcellularLocation>
</comment>
<dbReference type="EMBL" id="LSMT01000246">
    <property type="protein sequence ID" value="PFX22220.1"/>
    <property type="molecule type" value="Genomic_DNA"/>
</dbReference>
<accession>A0A2B4S083</accession>
<dbReference type="PROSITE" id="PS50261">
    <property type="entry name" value="G_PROTEIN_RECEP_F2_4"/>
    <property type="match status" value="1"/>
</dbReference>
<evidence type="ECO:0000256" key="4">
    <source>
        <dbReference type="ARBA" id="ARBA00022989"/>
    </source>
</evidence>
<feature type="domain" description="G-protein coupled receptors family 2 profile 2" evidence="10">
    <location>
        <begin position="377"/>
        <end position="537"/>
    </location>
</feature>
<dbReference type="Gene3D" id="1.25.40.610">
    <property type="match status" value="1"/>
</dbReference>
<dbReference type="GO" id="GO:0004930">
    <property type="term" value="F:G protein-coupled receptor activity"/>
    <property type="evidence" value="ECO:0007669"/>
    <property type="project" value="InterPro"/>
</dbReference>
<evidence type="ECO:0000256" key="2">
    <source>
        <dbReference type="ARBA" id="ARBA00022475"/>
    </source>
</evidence>
<evidence type="ECO:0000259" key="9">
    <source>
        <dbReference type="PROSITE" id="PS50221"/>
    </source>
</evidence>
<feature type="transmembrane region" description="Helical" evidence="8">
    <location>
        <begin position="440"/>
        <end position="464"/>
    </location>
</feature>
<keyword evidence="5 8" id="KW-0472">Membrane</keyword>
<organism evidence="11 12">
    <name type="scientific">Stylophora pistillata</name>
    <name type="common">Smooth cauliflower coral</name>
    <dbReference type="NCBI Taxonomy" id="50429"/>
    <lineage>
        <taxon>Eukaryota</taxon>
        <taxon>Metazoa</taxon>
        <taxon>Cnidaria</taxon>
        <taxon>Anthozoa</taxon>
        <taxon>Hexacorallia</taxon>
        <taxon>Scleractinia</taxon>
        <taxon>Astrocoeniina</taxon>
        <taxon>Pocilloporidae</taxon>
        <taxon>Stylophora</taxon>
    </lineage>
</organism>
<evidence type="ECO:0000259" key="10">
    <source>
        <dbReference type="PROSITE" id="PS50261"/>
    </source>
</evidence>
<keyword evidence="2" id="KW-1003">Cell membrane</keyword>
<name>A0A2B4S083_STYPI</name>
<dbReference type="InterPro" id="IPR027417">
    <property type="entry name" value="P-loop_NTPase"/>
</dbReference>
<evidence type="ECO:0000256" key="3">
    <source>
        <dbReference type="ARBA" id="ARBA00022692"/>
    </source>
</evidence>
<gene>
    <name evidence="11" type="primary">LPHN3</name>
    <name evidence="11" type="ORF">AWC38_SpisGene13260</name>
</gene>
<dbReference type="Proteomes" id="UP000225706">
    <property type="component" value="Unassembled WGS sequence"/>
</dbReference>
<feature type="transmembrane region" description="Helical" evidence="8">
    <location>
        <begin position="580"/>
        <end position="601"/>
    </location>
</feature>
<evidence type="ECO:0000256" key="7">
    <source>
        <dbReference type="SAM" id="MobiDB-lite"/>
    </source>
</evidence>
<dbReference type="InterPro" id="IPR000203">
    <property type="entry name" value="GPS"/>
</dbReference>
<dbReference type="Pfam" id="PF01825">
    <property type="entry name" value="GPS"/>
    <property type="match status" value="1"/>
</dbReference>
<dbReference type="GO" id="GO:0007166">
    <property type="term" value="P:cell surface receptor signaling pathway"/>
    <property type="evidence" value="ECO:0007669"/>
    <property type="project" value="InterPro"/>
</dbReference>